<dbReference type="InterPro" id="IPR050194">
    <property type="entry name" value="Glycosyltransferase_grp1"/>
</dbReference>
<feature type="domain" description="Glycosyl transferase family 1" evidence="3">
    <location>
        <begin position="69"/>
        <end position="171"/>
    </location>
</feature>
<dbReference type="Gene3D" id="3.40.50.2000">
    <property type="entry name" value="Glycogen Phosphorylase B"/>
    <property type="match status" value="2"/>
</dbReference>
<evidence type="ECO:0000256" key="2">
    <source>
        <dbReference type="ARBA" id="ARBA00022679"/>
    </source>
</evidence>
<dbReference type="SUPFAM" id="SSF53756">
    <property type="entry name" value="UDP-Glycosyltransferase/glycogen phosphorylase"/>
    <property type="match status" value="1"/>
</dbReference>
<dbReference type="Pfam" id="PF00534">
    <property type="entry name" value="Glycos_transf_1"/>
    <property type="match status" value="1"/>
</dbReference>
<organism evidence="4">
    <name type="scientific">uncultured Intrasporangium sp</name>
    <dbReference type="NCBI Taxonomy" id="332040"/>
    <lineage>
        <taxon>Bacteria</taxon>
        <taxon>Bacillati</taxon>
        <taxon>Actinomycetota</taxon>
        <taxon>Actinomycetes</taxon>
        <taxon>Micrococcales</taxon>
        <taxon>Intrasporangiaceae</taxon>
        <taxon>Intrasporangium</taxon>
        <taxon>environmental samples</taxon>
    </lineage>
</organism>
<name>A0A060CL39_9MICO</name>
<feature type="non-terminal residue" evidence="4">
    <location>
        <position position="171"/>
    </location>
</feature>
<evidence type="ECO:0000256" key="1">
    <source>
        <dbReference type="ARBA" id="ARBA00021292"/>
    </source>
</evidence>
<evidence type="ECO:0000259" key="3">
    <source>
        <dbReference type="Pfam" id="PF00534"/>
    </source>
</evidence>
<dbReference type="EMBL" id="KF126167">
    <property type="protein sequence ID" value="AIA93511.1"/>
    <property type="molecule type" value="Genomic_DNA"/>
</dbReference>
<sequence>YSAQNIEKRYPVPIRWFEKWALKGASAVYVCNVEAGQILRRKGLRGETPLIPLGVDIDQFAPDPHRTQPRKRPIVGYLGRLEQHKGVEHLLQAAAQNRDWQLEISGDGPDRARLQALASTLGISERTTFLPFASGAELAERYRRLDVLAVPSVPTAGWIEQFGRVVVEAMA</sequence>
<dbReference type="AlphaFoldDB" id="A0A060CL39"/>
<dbReference type="InterPro" id="IPR001296">
    <property type="entry name" value="Glyco_trans_1"/>
</dbReference>
<dbReference type="GO" id="GO:0016758">
    <property type="term" value="F:hexosyltransferase activity"/>
    <property type="evidence" value="ECO:0007669"/>
    <property type="project" value="TreeGrafter"/>
</dbReference>
<proteinExistence type="predicted"/>
<dbReference type="PANTHER" id="PTHR45947:SF3">
    <property type="entry name" value="SULFOQUINOVOSYL TRANSFERASE SQD2"/>
    <property type="match status" value="1"/>
</dbReference>
<reference evidence="4" key="1">
    <citation type="journal article" date="2013" name="Environ. Microbiol.">
        <title>Seasonally variable intestinal metagenomes of the red palm weevil (Rhynchophorus ferrugineus).</title>
        <authorList>
            <person name="Jia S."/>
            <person name="Zhang X."/>
            <person name="Zhang G."/>
            <person name="Yin A."/>
            <person name="Zhang S."/>
            <person name="Li F."/>
            <person name="Wang L."/>
            <person name="Zhao D."/>
            <person name="Yun Q."/>
            <person name="Tala"/>
            <person name="Wang J."/>
            <person name="Sun G."/>
            <person name="Baabdullah M."/>
            <person name="Yu X."/>
            <person name="Hu S."/>
            <person name="Al-Mssallem I.S."/>
            <person name="Yu J."/>
        </authorList>
    </citation>
    <scope>NUCLEOTIDE SEQUENCE</scope>
</reference>
<protein>
    <recommendedName>
        <fullName evidence="1">D-inositol 3-phosphate glycosyltransferase</fullName>
    </recommendedName>
</protein>
<evidence type="ECO:0000313" key="4">
    <source>
        <dbReference type="EMBL" id="AIA93511.1"/>
    </source>
</evidence>
<accession>A0A060CL39</accession>
<feature type="non-terminal residue" evidence="4">
    <location>
        <position position="1"/>
    </location>
</feature>
<keyword evidence="2" id="KW-0808">Transferase</keyword>
<dbReference type="PANTHER" id="PTHR45947">
    <property type="entry name" value="SULFOQUINOVOSYL TRANSFERASE SQD2"/>
    <property type="match status" value="1"/>
</dbReference>